<dbReference type="Proteomes" id="UP000233256">
    <property type="component" value="Unassembled WGS sequence"/>
</dbReference>
<dbReference type="Pfam" id="PF18736">
    <property type="entry name" value="pEK499_p136"/>
    <property type="match status" value="1"/>
</dbReference>
<evidence type="ECO:0000313" key="3">
    <source>
        <dbReference type="Proteomes" id="UP000233256"/>
    </source>
</evidence>
<dbReference type="AlphaFoldDB" id="A0A2N1PNV7"/>
<evidence type="ECO:0000259" key="1">
    <source>
        <dbReference type="Pfam" id="PF18736"/>
    </source>
</evidence>
<reference evidence="2 3" key="1">
    <citation type="journal article" date="2017" name="ISME J.">
        <title>Potential for microbial H2 and metal transformations associated with novel bacteria and archaea in deep terrestrial subsurface sediments.</title>
        <authorList>
            <person name="Hernsdorf A.W."/>
            <person name="Amano Y."/>
            <person name="Miyakawa K."/>
            <person name="Ise K."/>
            <person name="Suzuki Y."/>
            <person name="Anantharaman K."/>
            <person name="Probst A."/>
            <person name="Burstein D."/>
            <person name="Thomas B.C."/>
            <person name="Banfield J.F."/>
        </authorList>
    </citation>
    <scope>NUCLEOTIDE SEQUENCE [LARGE SCALE GENOMIC DNA]</scope>
    <source>
        <strain evidence="2">HGW-Wallbacteria-1</strain>
    </source>
</reference>
<accession>A0A2N1PNV7</accession>
<organism evidence="2 3">
    <name type="scientific">Candidatus Wallbacteria bacterium HGW-Wallbacteria-1</name>
    <dbReference type="NCBI Taxonomy" id="2013854"/>
    <lineage>
        <taxon>Bacteria</taxon>
        <taxon>Candidatus Walliibacteriota</taxon>
    </lineage>
</organism>
<feature type="domain" description="pEK499-p136 HEPN" evidence="1">
    <location>
        <begin position="5"/>
        <end position="119"/>
    </location>
</feature>
<name>A0A2N1PNV7_9BACT</name>
<dbReference type="EMBL" id="PGXC01000009">
    <property type="protein sequence ID" value="PKK90026.1"/>
    <property type="molecule type" value="Genomic_DNA"/>
</dbReference>
<protein>
    <recommendedName>
        <fullName evidence="1">pEK499-p136 HEPN domain-containing protein</fullName>
    </recommendedName>
</protein>
<proteinExistence type="predicted"/>
<gene>
    <name evidence="2" type="ORF">CVV64_11945</name>
</gene>
<evidence type="ECO:0000313" key="2">
    <source>
        <dbReference type="EMBL" id="PKK90026.1"/>
    </source>
</evidence>
<sequence>MTEYSKDDFVKDFFKRTLHNLRQYDAKHIEDPKNYQYEVTQLINSFLGLVIFSKERNEVTSKELNEFIRGKFKSTYNNNKNSDDYCRHLRNAIAHRRIDSKSMPGANGQMIIHSLQFRDRNTRQKPVPEFSSNLTICEIKEFIRLLSKMILSETDYQQFYSDSTAHCQLTT</sequence>
<comment type="caution">
    <text evidence="2">The sequence shown here is derived from an EMBL/GenBank/DDBJ whole genome shotgun (WGS) entry which is preliminary data.</text>
</comment>
<dbReference type="InterPro" id="IPR041318">
    <property type="entry name" value="pEK499_p136"/>
</dbReference>